<name>A0ABQ1LDR8_9SPHI</name>
<dbReference type="SUPFAM" id="SSF47413">
    <property type="entry name" value="lambda repressor-like DNA-binding domains"/>
    <property type="match status" value="1"/>
</dbReference>
<feature type="domain" description="HTH cro/C1-type" evidence="2">
    <location>
        <begin position="15"/>
        <end position="69"/>
    </location>
</feature>
<dbReference type="Proteomes" id="UP000597338">
    <property type="component" value="Unassembled WGS sequence"/>
</dbReference>
<organism evidence="3 4">
    <name type="scientific">Parapedobacter defluvii</name>
    <dbReference type="NCBI Taxonomy" id="2045106"/>
    <lineage>
        <taxon>Bacteria</taxon>
        <taxon>Pseudomonadati</taxon>
        <taxon>Bacteroidota</taxon>
        <taxon>Sphingobacteriia</taxon>
        <taxon>Sphingobacteriales</taxon>
        <taxon>Sphingobacteriaceae</taxon>
        <taxon>Parapedobacter</taxon>
    </lineage>
</organism>
<dbReference type="CDD" id="cd00093">
    <property type="entry name" value="HTH_XRE"/>
    <property type="match status" value="1"/>
</dbReference>
<dbReference type="RefSeq" id="WP_188748289.1">
    <property type="nucleotide sequence ID" value="NZ_BMIK01000002.1"/>
</dbReference>
<dbReference type="InterPro" id="IPR010982">
    <property type="entry name" value="Lambda_DNA-bd_dom_sf"/>
</dbReference>
<reference evidence="4" key="1">
    <citation type="journal article" date="2019" name="Int. J. Syst. Evol. Microbiol.">
        <title>The Global Catalogue of Microorganisms (GCM) 10K type strain sequencing project: providing services to taxonomists for standard genome sequencing and annotation.</title>
        <authorList>
            <consortium name="The Broad Institute Genomics Platform"/>
            <consortium name="The Broad Institute Genome Sequencing Center for Infectious Disease"/>
            <person name="Wu L."/>
            <person name="Ma J."/>
        </authorList>
    </citation>
    <scope>NUCLEOTIDE SEQUENCE [LARGE SCALE GENOMIC DNA]</scope>
    <source>
        <strain evidence="4">CGMCC 1.15342</strain>
    </source>
</reference>
<dbReference type="SMART" id="SM00530">
    <property type="entry name" value="HTH_XRE"/>
    <property type="match status" value="1"/>
</dbReference>
<evidence type="ECO:0000313" key="3">
    <source>
        <dbReference type="EMBL" id="GGC20826.1"/>
    </source>
</evidence>
<gene>
    <name evidence="3" type="ORF">GCM10011386_10920</name>
</gene>
<comment type="caution">
    <text evidence="3">The sequence shown here is derived from an EMBL/GenBank/DDBJ whole genome shotgun (WGS) entry which is preliminary data.</text>
</comment>
<sequence length="80" mass="9231">MMKPEAKAKLVVKNIRRVRALRNYTQEYVAGKIGISQNAYSKLELGSHKLSLERFFQIADVLDIECTILLRHDLEKGEIE</sequence>
<accession>A0ABQ1LDR8</accession>
<proteinExistence type="predicted"/>
<protein>
    <recommendedName>
        <fullName evidence="2">HTH cro/C1-type domain-containing protein</fullName>
    </recommendedName>
</protein>
<evidence type="ECO:0000256" key="1">
    <source>
        <dbReference type="ARBA" id="ARBA00023125"/>
    </source>
</evidence>
<dbReference type="PANTHER" id="PTHR46558:SF14">
    <property type="entry name" value="HTH-TYPE TRANSCRIPTIONAL REGULATOR ANSR"/>
    <property type="match status" value="1"/>
</dbReference>
<keyword evidence="1" id="KW-0238">DNA-binding</keyword>
<dbReference type="Gene3D" id="1.10.260.40">
    <property type="entry name" value="lambda repressor-like DNA-binding domains"/>
    <property type="match status" value="1"/>
</dbReference>
<keyword evidence="4" id="KW-1185">Reference proteome</keyword>
<dbReference type="EMBL" id="BMIK01000002">
    <property type="protein sequence ID" value="GGC20826.1"/>
    <property type="molecule type" value="Genomic_DNA"/>
</dbReference>
<evidence type="ECO:0000313" key="4">
    <source>
        <dbReference type="Proteomes" id="UP000597338"/>
    </source>
</evidence>
<dbReference type="PANTHER" id="PTHR46558">
    <property type="entry name" value="TRACRIPTIONAL REGULATORY PROTEIN-RELATED-RELATED"/>
    <property type="match status" value="1"/>
</dbReference>
<dbReference type="InterPro" id="IPR001387">
    <property type="entry name" value="Cro/C1-type_HTH"/>
</dbReference>
<evidence type="ECO:0000259" key="2">
    <source>
        <dbReference type="PROSITE" id="PS50943"/>
    </source>
</evidence>
<dbReference type="PROSITE" id="PS50943">
    <property type="entry name" value="HTH_CROC1"/>
    <property type="match status" value="1"/>
</dbReference>
<dbReference type="Pfam" id="PF01381">
    <property type="entry name" value="HTH_3"/>
    <property type="match status" value="1"/>
</dbReference>